<dbReference type="WBParaSite" id="BXY_1488600.1">
    <property type="protein sequence ID" value="BXY_1488600.1"/>
    <property type="gene ID" value="BXY_1488600"/>
</dbReference>
<accession>A0A1I7SP94</accession>
<reference evidence="2" key="1">
    <citation type="submission" date="2016-11" db="UniProtKB">
        <authorList>
            <consortium name="WormBaseParasite"/>
        </authorList>
    </citation>
    <scope>IDENTIFICATION</scope>
</reference>
<protein>
    <submittedName>
        <fullName evidence="2">Transposase</fullName>
    </submittedName>
</protein>
<evidence type="ECO:0000313" key="2">
    <source>
        <dbReference type="WBParaSite" id="BXY_1488600.1"/>
    </source>
</evidence>
<name>A0A1I7SP94_BURXY</name>
<dbReference type="AlphaFoldDB" id="A0A1I7SP94"/>
<proteinExistence type="predicted"/>
<evidence type="ECO:0000313" key="1">
    <source>
        <dbReference type="Proteomes" id="UP000095284"/>
    </source>
</evidence>
<dbReference type="Proteomes" id="UP000095284">
    <property type="component" value="Unplaced"/>
</dbReference>
<organism evidence="1 2">
    <name type="scientific">Bursaphelenchus xylophilus</name>
    <name type="common">Pinewood nematode worm</name>
    <name type="synonym">Aphelenchoides xylophilus</name>
    <dbReference type="NCBI Taxonomy" id="6326"/>
    <lineage>
        <taxon>Eukaryota</taxon>
        <taxon>Metazoa</taxon>
        <taxon>Ecdysozoa</taxon>
        <taxon>Nematoda</taxon>
        <taxon>Chromadorea</taxon>
        <taxon>Rhabditida</taxon>
        <taxon>Tylenchina</taxon>
        <taxon>Tylenchomorpha</taxon>
        <taxon>Aphelenchoidea</taxon>
        <taxon>Aphelenchoididae</taxon>
        <taxon>Bursaphelenchus</taxon>
    </lineage>
</organism>
<sequence length="51" mass="5871">MSEARSYPLPKSLCQFDSARPTRLSDVQRILEADKELRRLTGFSPLTADFR</sequence>